<feature type="transmembrane region" description="Helical" evidence="6">
    <location>
        <begin position="73"/>
        <end position="93"/>
    </location>
</feature>
<evidence type="ECO:0000256" key="3">
    <source>
        <dbReference type="ARBA" id="ARBA00022692"/>
    </source>
</evidence>
<feature type="transmembrane region" description="Helical" evidence="6">
    <location>
        <begin position="37"/>
        <end position="67"/>
    </location>
</feature>
<keyword evidence="5 6" id="KW-0472">Membrane</keyword>
<feature type="transmembrane region" description="Helical" evidence="6">
    <location>
        <begin position="147"/>
        <end position="171"/>
    </location>
</feature>
<dbReference type="OrthoDB" id="5638726at2"/>
<dbReference type="RefSeq" id="WP_036687622.1">
    <property type="nucleotide sequence ID" value="NZ_JNVM01000020.1"/>
</dbReference>
<dbReference type="EMBL" id="JNVM01000020">
    <property type="protein sequence ID" value="KEQ23702.1"/>
    <property type="molecule type" value="Genomic_DNA"/>
</dbReference>
<evidence type="ECO:0000256" key="6">
    <source>
        <dbReference type="SAM" id="Phobius"/>
    </source>
</evidence>
<evidence type="ECO:0000256" key="1">
    <source>
        <dbReference type="ARBA" id="ARBA00004651"/>
    </source>
</evidence>
<sequence>MQAVLHGFVLALGLILPLGVQNLFIFQQGVVQRRFVLALSASVTAALCDTILILAAVLGVSVVILAFAWVKTVLLIAGAAFLLYLGWNAWKAASASGPSVQSSPESFRISKQIAFTASISLLNPHAILDTVGVIGTSSLNYAGADKVGFTAAAIVVSWLWFIGMASVGRITGKLDTSGRFHAWLNRVSALMIWGTACYLIYSLFI</sequence>
<evidence type="ECO:0000313" key="8">
    <source>
        <dbReference type="Proteomes" id="UP000028123"/>
    </source>
</evidence>
<reference evidence="7 8" key="1">
    <citation type="submission" date="2014-06" db="EMBL/GenBank/DDBJ databases">
        <title>Draft genome sequence of Paenibacillus sp. MSt1.</title>
        <authorList>
            <person name="Aw Y.K."/>
            <person name="Ong K.S."/>
            <person name="Gan H.M."/>
            <person name="Lee S.M."/>
        </authorList>
    </citation>
    <scope>NUCLEOTIDE SEQUENCE [LARGE SCALE GENOMIC DNA]</scope>
    <source>
        <strain evidence="7 8">MSt1</strain>
    </source>
</reference>
<feature type="transmembrane region" description="Helical" evidence="6">
    <location>
        <begin position="183"/>
        <end position="204"/>
    </location>
</feature>
<dbReference type="AlphaFoldDB" id="A0A081NZ29"/>
<dbReference type="PANTHER" id="PTHR30086:SF20">
    <property type="entry name" value="ARGININE EXPORTER PROTEIN ARGO-RELATED"/>
    <property type="match status" value="1"/>
</dbReference>
<gene>
    <name evidence="7" type="ORF">ET33_14595</name>
</gene>
<evidence type="ECO:0000256" key="4">
    <source>
        <dbReference type="ARBA" id="ARBA00022989"/>
    </source>
</evidence>
<keyword evidence="8" id="KW-1185">Reference proteome</keyword>
<keyword evidence="2" id="KW-1003">Cell membrane</keyword>
<keyword evidence="4 6" id="KW-1133">Transmembrane helix</keyword>
<evidence type="ECO:0000256" key="2">
    <source>
        <dbReference type="ARBA" id="ARBA00022475"/>
    </source>
</evidence>
<evidence type="ECO:0000256" key="5">
    <source>
        <dbReference type="ARBA" id="ARBA00023136"/>
    </source>
</evidence>
<organism evidence="7 8">
    <name type="scientific">Paenibacillus tyrfis</name>
    <dbReference type="NCBI Taxonomy" id="1501230"/>
    <lineage>
        <taxon>Bacteria</taxon>
        <taxon>Bacillati</taxon>
        <taxon>Bacillota</taxon>
        <taxon>Bacilli</taxon>
        <taxon>Bacillales</taxon>
        <taxon>Paenibacillaceae</taxon>
        <taxon>Paenibacillus</taxon>
    </lineage>
</organism>
<dbReference type="Pfam" id="PF01810">
    <property type="entry name" value="LysE"/>
    <property type="match status" value="1"/>
</dbReference>
<dbReference type="eggNOG" id="COG1279">
    <property type="taxonomic scope" value="Bacteria"/>
</dbReference>
<accession>A0A081NZ29</accession>
<dbReference type="InterPro" id="IPR001123">
    <property type="entry name" value="LeuE-type"/>
</dbReference>
<dbReference type="GO" id="GO:0015171">
    <property type="term" value="F:amino acid transmembrane transporter activity"/>
    <property type="evidence" value="ECO:0007669"/>
    <property type="project" value="TreeGrafter"/>
</dbReference>
<comment type="subcellular location">
    <subcellularLocation>
        <location evidence="1">Cell membrane</location>
        <topology evidence="1">Multi-pass membrane protein</topology>
    </subcellularLocation>
</comment>
<comment type="caution">
    <text evidence="7">The sequence shown here is derived from an EMBL/GenBank/DDBJ whole genome shotgun (WGS) entry which is preliminary data.</text>
</comment>
<proteinExistence type="predicted"/>
<evidence type="ECO:0000313" key="7">
    <source>
        <dbReference type="EMBL" id="KEQ23702.1"/>
    </source>
</evidence>
<dbReference type="PANTHER" id="PTHR30086">
    <property type="entry name" value="ARGININE EXPORTER PROTEIN ARGO"/>
    <property type="match status" value="1"/>
</dbReference>
<feature type="transmembrane region" description="Helical" evidence="6">
    <location>
        <begin position="6"/>
        <end position="25"/>
    </location>
</feature>
<dbReference type="Proteomes" id="UP000028123">
    <property type="component" value="Unassembled WGS sequence"/>
</dbReference>
<protein>
    <submittedName>
        <fullName evidence="7">LysE family L-lysine exporter</fullName>
    </submittedName>
</protein>
<keyword evidence="3 6" id="KW-0812">Transmembrane</keyword>
<name>A0A081NZ29_9BACL</name>
<dbReference type="GO" id="GO:0005886">
    <property type="term" value="C:plasma membrane"/>
    <property type="evidence" value="ECO:0007669"/>
    <property type="project" value="UniProtKB-SubCell"/>
</dbReference>